<dbReference type="Proteomes" id="UP001316803">
    <property type="component" value="Unassembled WGS sequence"/>
</dbReference>
<dbReference type="PANTHER" id="PTHR14097:SF9">
    <property type="entry name" value="EPIMERASE, PUTATIVE (AFU_ORTHOLOGUE AFUA_8G07320)-RELATED"/>
    <property type="match status" value="1"/>
</dbReference>
<protein>
    <recommendedName>
        <fullName evidence="3">NAD(P)-binding domain-containing protein</fullName>
    </recommendedName>
</protein>
<dbReference type="InterPro" id="IPR036291">
    <property type="entry name" value="NAD(P)-bd_dom_sf"/>
</dbReference>
<dbReference type="PANTHER" id="PTHR14097">
    <property type="entry name" value="OXIDOREDUCTASE HTATIP2"/>
    <property type="match status" value="1"/>
</dbReference>
<evidence type="ECO:0000313" key="1">
    <source>
        <dbReference type="EMBL" id="KAK5955904.1"/>
    </source>
</evidence>
<evidence type="ECO:0000313" key="2">
    <source>
        <dbReference type="Proteomes" id="UP001316803"/>
    </source>
</evidence>
<dbReference type="SUPFAM" id="SSF51735">
    <property type="entry name" value="NAD(P)-binding Rossmann-fold domains"/>
    <property type="match status" value="1"/>
</dbReference>
<dbReference type="EMBL" id="JAKLMC020000005">
    <property type="protein sequence ID" value="KAK5955904.1"/>
    <property type="molecule type" value="Genomic_DNA"/>
</dbReference>
<keyword evidence="2" id="KW-1185">Reference proteome</keyword>
<gene>
    <name evidence="1" type="ORF">OHC33_002477</name>
</gene>
<organism evidence="1 2">
    <name type="scientific">Knufia fluminis</name>
    <dbReference type="NCBI Taxonomy" id="191047"/>
    <lineage>
        <taxon>Eukaryota</taxon>
        <taxon>Fungi</taxon>
        <taxon>Dikarya</taxon>
        <taxon>Ascomycota</taxon>
        <taxon>Pezizomycotina</taxon>
        <taxon>Eurotiomycetes</taxon>
        <taxon>Chaetothyriomycetidae</taxon>
        <taxon>Chaetothyriales</taxon>
        <taxon>Trichomeriaceae</taxon>
        <taxon>Knufia</taxon>
    </lineage>
</organism>
<dbReference type="AlphaFoldDB" id="A0AAN8EHE9"/>
<reference evidence="1 2" key="1">
    <citation type="submission" date="2022-12" db="EMBL/GenBank/DDBJ databases">
        <title>Genomic features and morphological characterization of a novel Knufia sp. strain isolated from spacecraft assembly facility.</title>
        <authorList>
            <person name="Teixeira M."/>
            <person name="Chander A.M."/>
            <person name="Stajich J.E."/>
            <person name="Venkateswaran K."/>
        </authorList>
    </citation>
    <scope>NUCLEOTIDE SEQUENCE [LARGE SCALE GENOMIC DNA]</scope>
    <source>
        <strain evidence="1 2">FJI-L2-BK-P2</strain>
    </source>
</reference>
<evidence type="ECO:0008006" key="3">
    <source>
        <dbReference type="Google" id="ProtNLM"/>
    </source>
</evidence>
<sequence length="217" mass="24174">MKIILTGSTGFAGSEVLTQCIESPTITSIIVLSRRPLKNSQKHDKVNTIIMSDFRSYSPEMIQIIANADACIWCLGGTTAEAEIEFPLAFTHAMTQNWSTRTKPFRYIHCSGVLAERDQTKNLWFLQEGRRAKGQAETELLQFAAEHQQRGLWQTYIMRPSMIMPKEASLVQRLVGVLLGSVRVDELARTSIQLALVGNTSTIIENDGLVKLGCSTK</sequence>
<comment type="caution">
    <text evidence="1">The sequence shown here is derived from an EMBL/GenBank/DDBJ whole genome shotgun (WGS) entry which is preliminary data.</text>
</comment>
<dbReference type="Gene3D" id="3.40.50.720">
    <property type="entry name" value="NAD(P)-binding Rossmann-like Domain"/>
    <property type="match status" value="1"/>
</dbReference>
<name>A0AAN8EHE9_9EURO</name>
<accession>A0AAN8EHE9</accession>
<proteinExistence type="predicted"/>